<keyword evidence="2" id="KW-1185">Reference proteome</keyword>
<protein>
    <recommendedName>
        <fullName evidence="3">Sigma-70 family RNA polymerase sigma factor</fullName>
    </recommendedName>
</protein>
<dbReference type="InterPro" id="IPR013324">
    <property type="entry name" value="RNA_pol_sigma_r3/r4-like"/>
</dbReference>
<organism evidence="1 2">
    <name type="scientific">Chryseomicrobium palamuruense</name>
    <dbReference type="NCBI Taxonomy" id="682973"/>
    <lineage>
        <taxon>Bacteria</taxon>
        <taxon>Bacillati</taxon>
        <taxon>Bacillota</taxon>
        <taxon>Bacilli</taxon>
        <taxon>Bacillales</taxon>
        <taxon>Caryophanaceae</taxon>
        <taxon>Chryseomicrobium</taxon>
    </lineage>
</organism>
<proteinExistence type="predicted"/>
<evidence type="ECO:0000313" key="1">
    <source>
        <dbReference type="EMBL" id="MFC4355321.1"/>
    </source>
</evidence>
<gene>
    <name evidence="1" type="ORF">ACFO0S_09705</name>
</gene>
<name>A0ABV8UXL8_9BACL</name>
<dbReference type="EMBL" id="JBHSEF010000023">
    <property type="protein sequence ID" value="MFC4355321.1"/>
    <property type="molecule type" value="Genomic_DNA"/>
</dbReference>
<accession>A0ABV8UXL8</accession>
<sequence>MSKIEKYIDDTILKYTNELKRQGLIRNNRQSPFQKTETLLYNYNHFKSAVEDKKQQMKEIEKVGIAGKSKDITIYSGQGGSNESKSNHEKAEEKLDSIQTSIYVTQNFIRLIDSAIDMIRDDPYFDIIRMKYFEGKSREAIAEHFDVDASTISRNKNRLVNTLQIRLFSDEVIFQIFS</sequence>
<evidence type="ECO:0008006" key="3">
    <source>
        <dbReference type="Google" id="ProtNLM"/>
    </source>
</evidence>
<evidence type="ECO:0000313" key="2">
    <source>
        <dbReference type="Proteomes" id="UP001595733"/>
    </source>
</evidence>
<reference evidence="2" key="1">
    <citation type="journal article" date="2019" name="Int. J. Syst. Evol. Microbiol.">
        <title>The Global Catalogue of Microorganisms (GCM) 10K type strain sequencing project: providing services to taxonomists for standard genome sequencing and annotation.</title>
        <authorList>
            <consortium name="The Broad Institute Genomics Platform"/>
            <consortium name="The Broad Institute Genome Sequencing Center for Infectious Disease"/>
            <person name="Wu L."/>
            <person name="Ma J."/>
        </authorList>
    </citation>
    <scope>NUCLEOTIDE SEQUENCE [LARGE SCALE GENOMIC DNA]</scope>
    <source>
        <strain evidence="2">CCUG 50353</strain>
    </source>
</reference>
<dbReference type="RefSeq" id="WP_378141791.1">
    <property type="nucleotide sequence ID" value="NZ_JBHSEF010000023.1"/>
</dbReference>
<comment type="caution">
    <text evidence="1">The sequence shown here is derived from an EMBL/GenBank/DDBJ whole genome shotgun (WGS) entry which is preliminary data.</text>
</comment>
<dbReference type="Proteomes" id="UP001595733">
    <property type="component" value="Unassembled WGS sequence"/>
</dbReference>
<dbReference type="SUPFAM" id="SSF88659">
    <property type="entry name" value="Sigma3 and sigma4 domains of RNA polymerase sigma factors"/>
    <property type="match status" value="1"/>
</dbReference>